<dbReference type="InterPro" id="IPR037138">
    <property type="entry name" value="His_deacetylse_dom_sf"/>
</dbReference>
<feature type="domain" description="Histone deacetylase" evidence="2">
    <location>
        <begin position="32"/>
        <end position="318"/>
    </location>
</feature>
<dbReference type="SUPFAM" id="SSF52768">
    <property type="entry name" value="Arginase/deacetylase"/>
    <property type="match status" value="1"/>
</dbReference>
<dbReference type="PRINTS" id="PR01270">
    <property type="entry name" value="HDASUPER"/>
</dbReference>
<name>A0A892ZIM6_9NEIS</name>
<dbReference type="PANTHER" id="PTHR10625">
    <property type="entry name" value="HISTONE DEACETYLASE HDAC1-RELATED"/>
    <property type="match status" value="1"/>
</dbReference>
<dbReference type="CDD" id="cd11599">
    <property type="entry name" value="HDAC_classII_2"/>
    <property type="match status" value="1"/>
</dbReference>
<dbReference type="InterPro" id="IPR000286">
    <property type="entry name" value="HDACs"/>
</dbReference>
<protein>
    <submittedName>
        <fullName evidence="3">Histone deacetylase family protein</fullName>
    </submittedName>
</protein>
<gene>
    <name evidence="3" type="ORF">JQU52_12895</name>
</gene>
<comment type="similarity">
    <text evidence="1">Belongs to the histone deacetylase family.</text>
</comment>
<dbReference type="InterPro" id="IPR023801">
    <property type="entry name" value="His_deacetylse_dom"/>
</dbReference>
<keyword evidence="4" id="KW-1185">Reference proteome</keyword>
<dbReference type="PANTHER" id="PTHR10625:SF10">
    <property type="entry name" value="HISTONE DEACETYLASE HDAC1"/>
    <property type="match status" value="1"/>
</dbReference>
<dbReference type="GO" id="GO:0040029">
    <property type="term" value="P:epigenetic regulation of gene expression"/>
    <property type="evidence" value="ECO:0007669"/>
    <property type="project" value="TreeGrafter"/>
</dbReference>
<evidence type="ECO:0000256" key="1">
    <source>
        <dbReference type="ARBA" id="ARBA00005947"/>
    </source>
</evidence>
<dbReference type="GO" id="GO:0004407">
    <property type="term" value="F:histone deacetylase activity"/>
    <property type="evidence" value="ECO:0007669"/>
    <property type="project" value="TreeGrafter"/>
</dbReference>
<evidence type="ECO:0000313" key="4">
    <source>
        <dbReference type="Proteomes" id="UP000653156"/>
    </source>
</evidence>
<reference evidence="3" key="1">
    <citation type="submission" date="2021-02" db="EMBL/GenBank/DDBJ databases">
        <title>Neisseriaceae sp. 26B isolated from the cloaca of a Common Toad-headed Turtle (Mesoclemmys nasuta).</title>
        <authorList>
            <person name="Spergser J."/>
            <person name="Busse H.-J."/>
        </authorList>
    </citation>
    <scope>NUCLEOTIDE SEQUENCE</scope>
    <source>
        <strain evidence="3">26B</strain>
    </source>
</reference>
<dbReference type="EMBL" id="CP069798">
    <property type="protein sequence ID" value="QRQ81576.1"/>
    <property type="molecule type" value="Genomic_DNA"/>
</dbReference>
<organism evidence="3 4">
    <name type="scientific">Paralysiella testudinis</name>
    <dbReference type="NCBI Taxonomy" id="2809020"/>
    <lineage>
        <taxon>Bacteria</taxon>
        <taxon>Pseudomonadati</taxon>
        <taxon>Pseudomonadota</taxon>
        <taxon>Betaproteobacteria</taxon>
        <taxon>Neisseriales</taxon>
        <taxon>Neisseriaceae</taxon>
        <taxon>Paralysiella</taxon>
    </lineage>
</organism>
<dbReference type="RefSeq" id="WP_230338872.1">
    <property type="nucleotide sequence ID" value="NZ_CP069798.1"/>
</dbReference>
<proteinExistence type="inferred from homology"/>
<dbReference type="AlphaFoldDB" id="A0A892ZIM6"/>
<sequence length="321" mass="35544">MFDWFTSHFTTTGMTAFITHTACFGHNMGEGHPEGPERLAAIKDRLMAAQLMDFLQEVDADEVTDIQLARVHPDRYIRYLESVVPSVGTYRVDTDTAMNSGTLKAARYSAGAVVKAVNMVVDGKVPNAFCAIRPPGHHAESEKAMGFCFFNNVAVGAMHAIAEHRLSRIAIVDFDVHHGNGTEEIFQDDERIMLLSSFQHPFFPYCGDKPLGSNPNIINVPMPSGTRGDAFREMVQNIWMPRLHEFQPELVFICAGFDAHLEDDMGNFGLVEADYAWVTEQLMQIAQLYCQGKIVSVLEGGYDLSSLARSVAAHIKVLASV</sequence>
<dbReference type="Pfam" id="PF00850">
    <property type="entry name" value="Hist_deacetyl"/>
    <property type="match status" value="1"/>
</dbReference>
<dbReference type="KEGG" id="ptes:JQU52_12895"/>
<dbReference type="Proteomes" id="UP000653156">
    <property type="component" value="Chromosome"/>
</dbReference>
<dbReference type="Gene3D" id="3.40.800.20">
    <property type="entry name" value="Histone deacetylase domain"/>
    <property type="match status" value="1"/>
</dbReference>
<evidence type="ECO:0000313" key="3">
    <source>
        <dbReference type="EMBL" id="QRQ81576.1"/>
    </source>
</evidence>
<dbReference type="InterPro" id="IPR023696">
    <property type="entry name" value="Ureohydrolase_dom_sf"/>
</dbReference>
<evidence type="ECO:0000259" key="2">
    <source>
        <dbReference type="Pfam" id="PF00850"/>
    </source>
</evidence>
<accession>A0A892ZIM6</accession>